<feature type="coiled-coil region" evidence="1">
    <location>
        <begin position="4"/>
        <end position="38"/>
    </location>
</feature>
<keyword evidence="4" id="KW-1185">Reference proteome</keyword>
<dbReference type="Proteomes" id="UP001328107">
    <property type="component" value="Unassembled WGS sequence"/>
</dbReference>
<evidence type="ECO:0000313" key="3">
    <source>
        <dbReference type="EMBL" id="GMR42028.1"/>
    </source>
</evidence>
<keyword evidence="1" id="KW-0175">Coiled coil</keyword>
<evidence type="ECO:0000256" key="1">
    <source>
        <dbReference type="SAM" id="Coils"/>
    </source>
</evidence>
<accession>A0AAN4ZP32</accession>
<keyword evidence="2" id="KW-0812">Transmembrane</keyword>
<keyword evidence="2" id="KW-0472">Membrane</keyword>
<protein>
    <submittedName>
        <fullName evidence="3">Uncharacterized protein</fullName>
    </submittedName>
</protein>
<dbReference type="AlphaFoldDB" id="A0AAN4ZP32"/>
<feature type="transmembrane region" description="Helical" evidence="2">
    <location>
        <begin position="101"/>
        <end position="124"/>
    </location>
</feature>
<evidence type="ECO:0000256" key="2">
    <source>
        <dbReference type="SAM" id="Phobius"/>
    </source>
</evidence>
<keyword evidence="2" id="KW-1133">Transmembrane helix</keyword>
<name>A0AAN4ZP32_9BILA</name>
<sequence>SLEMDLLRSTIEEQEKTIADLSRRLRETQEELEFSSRILPSLTCGGCVHAKGRLEYYLECPSCLSRVLSQSPHLTWANQITDTTICSEDEQCKHSLTSFRLLYCVVISLEILRHTFIVIFISIIPSDCTCMPSLQM</sequence>
<proteinExistence type="predicted"/>
<reference evidence="4" key="1">
    <citation type="submission" date="2022-10" db="EMBL/GenBank/DDBJ databases">
        <title>Genome assembly of Pristionchus species.</title>
        <authorList>
            <person name="Yoshida K."/>
            <person name="Sommer R.J."/>
        </authorList>
    </citation>
    <scope>NUCLEOTIDE SEQUENCE [LARGE SCALE GENOMIC DNA]</scope>
    <source>
        <strain evidence="4">RS5460</strain>
    </source>
</reference>
<gene>
    <name evidence="3" type="ORF">PMAYCL1PPCAC_12223</name>
</gene>
<dbReference type="EMBL" id="BTRK01000003">
    <property type="protein sequence ID" value="GMR42028.1"/>
    <property type="molecule type" value="Genomic_DNA"/>
</dbReference>
<evidence type="ECO:0000313" key="4">
    <source>
        <dbReference type="Proteomes" id="UP001328107"/>
    </source>
</evidence>
<organism evidence="3 4">
    <name type="scientific">Pristionchus mayeri</name>
    <dbReference type="NCBI Taxonomy" id="1317129"/>
    <lineage>
        <taxon>Eukaryota</taxon>
        <taxon>Metazoa</taxon>
        <taxon>Ecdysozoa</taxon>
        <taxon>Nematoda</taxon>
        <taxon>Chromadorea</taxon>
        <taxon>Rhabditida</taxon>
        <taxon>Rhabditina</taxon>
        <taxon>Diplogasteromorpha</taxon>
        <taxon>Diplogasteroidea</taxon>
        <taxon>Neodiplogasteridae</taxon>
        <taxon>Pristionchus</taxon>
    </lineage>
</organism>
<comment type="caution">
    <text evidence="3">The sequence shown here is derived from an EMBL/GenBank/DDBJ whole genome shotgun (WGS) entry which is preliminary data.</text>
</comment>
<feature type="non-terminal residue" evidence="3">
    <location>
        <position position="1"/>
    </location>
</feature>